<dbReference type="Gene3D" id="3.30.420.10">
    <property type="entry name" value="Ribonuclease H-like superfamily/Ribonuclease H"/>
    <property type="match status" value="1"/>
</dbReference>
<proteinExistence type="predicted"/>
<dbReference type="InterPro" id="IPR001584">
    <property type="entry name" value="Integrase_cat-core"/>
</dbReference>
<comment type="function">
    <text evidence="1">Involved in the transposition of the insertion sequence.</text>
</comment>
<dbReference type="SUPFAM" id="SSF53098">
    <property type="entry name" value="Ribonuclease H-like"/>
    <property type="match status" value="1"/>
</dbReference>
<dbReference type="InterPro" id="IPR048020">
    <property type="entry name" value="Transpos_IS3"/>
</dbReference>
<feature type="region of interest" description="Disordered" evidence="2">
    <location>
        <begin position="350"/>
        <end position="373"/>
    </location>
</feature>
<feature type="domain" description="Integrase catalytic" evidence="3">
    <location>
        <begin position="114"/>
        <end position="233"/>
    </location>
</feature>
<keyword evidence="5" id="KW-1185">Reference proteome</keyword>
<dbReference type="PROSITE" id="PS50994">
    <property type="entry name" value="INTEGRASE"/>
    <property type="match status" value="1"/>
</dbReference>
<name>A0ABM7JNG4_MYCNT</name>
<dbReference type="PANTHER" id="PTHR46889">
    <property type="entry name" value="TRANSPOSASE INSF FOR INSERTION SEQUENCE IS3B-RELATED"/>
    <property type="match status" value="1"/>
</dbReference>
<reference evidence="4 5" key="1">
    <citation type="journal article" date="2019" name="Emerg. Microbes Infect.">
        <title>Comprehensive subspecies identification of 175 nontuberculous mycobacteria species based on 7547 genomic profiles.</title>
        <authorList>
            <person name="Matsumoto Y."/>
            <person name="Kinjo T."/>
            <person name="Motooka D."/>
            <person name="Nabeya D."/>
            <person name="Jung N."/>
            <person name="Uechi K."/>
            <person name="Horii T."/>
            <person name="Iida T."/>
            <person name="Fujita J."/>
            <person name="Nakamura S."/>
        </authorList>
    </citation>
    <scope>NUCLEOTIDE SEQUENCE [LARGE SCALE GENOMIC DNA]</scope>
    <source>
        <strain evidence="4 5">JCM 18113</strain>
    </source>
</reference>
<accession>A0ABM7JNG4</accession>
<evidence type="ECO:0000256" key="1">
    <source>
        <dbReference type="ARBA" id="ARBA00002286"/>
    </source>
</evidence>
<gene>
    <name evidence="4" type="ORF">MMAN_12390</name>
</gene>
<dbReference type="InterPro" id="IPR050900">
    <property type="entry name" value="Transposase_IS3/IS150/IS904"/>
</dbReference>
<protein>
    <recommendedName>
        <fullName evidence="3">Integrase catalytic domain-containing protein</fullName>
    </recommendedName>
</protein>
<dbReference type="NCBIfam" id="NF033516">
    <property type="entry name" value="transpos_IS3"/>
    <property type="match status" value="1"/>
</dbReference>
<dbReference type="Pfam" id="PF00665">
    <property type="entry name" value="rve"/>
    <property type="match status" value="1"/>
</dbReference>
<dbReference type="InterPro" id="IPR025948">
    <property type="entry name" value="HTH-like_dom"/>
</dbReference>
<evidence type="ECO:0000313" key="5">
    <source>
        <dbReference type="Proteomes" id="UP000465812"/>
    </source>
</evidence>
<dbReference type="Proteomes" id="UP000465812">
    <property type="component" value="Chromosome"/>
</dbReference>
<dbReference type="InterPro" id="IPR036397">
    <property type="entry name" value="RNaseH_sf"/>
</dbReference>
<dbReference type="EMBL" id="AP022590">
    <property type="protein sequence ID" value="BBY37105.1"/>
    <property type="molecule type" value="Genomic_DNA"/>
</dbReference>
<organism evidence="4 5">
    <name type="scientific">Mycobacterium mantenii</name>
    <dbReference type="NCBI Taxonomy" id="560555"/>
    <lineage>
        <taxon>Bacteria</taxon>
        <taxon>Bacillati</taxon>
        <taxon>Actinomycetota</taxon>
        <taxon>Actinomycetes</taxon>
        <taxon>Mycobacteriales</taxon>
        <taxon>Mycobacteriaceae</taxon>
        <taxon>Mycobacterium</taxon>
        <taxon>Mycobacterium avium complex (MAC)</taxon>
    </lineage>
</organism>
<dbReference type="PANTHER" id="PTHR46889:SF5">
    <property type="entry name" value="INTEGRASE PROTEIN"/>
    <property type="match status" value="1"/>
</dbReference>
<evidence type="ECO:0000313" key="4">
    <source>
        <dbReference type="EMBL" id="BBY37105.1"/>
    </source>
</evidence>
<evidence type="ECO:0000256" key="2">
    <source>
        <dbReference type="SAM" id="MobiDB-lite"/>
    </source>
</evidence>
<evidence type="ECO:0000259" key="3">
    <source>
        <dbReference type="PROSITE" id="PS50994"/>
    </source>
</evidence>
<dbReference type="Pfam" id="PF13276">
    <property type="entry name" value="HTH_21"/>
    <property type="match status" value="1"/>
</dbReference>
<dbReference type="InterPro" id="IPR012337">
    <property type="entry name" value="RNaseH-like_sf"/>
</dbReference>
<sequence>MLTEHGVPIAPRTFYAWVKRAPSKRALWDATISEVLAGYYEPDEHGRRKPESLYGSVKMWAHLQRKGIPVAKSTVERLMRRNGWQGVRRQKAVRTTIADPAAVRPPDLVDRQFGVGAPNQLLVADFTYVKLVTGVFVYVAFVIDAYAGAIVGWEACASKQTQFVESAIRQAVALRSRQGHPIEDAIHHSDAGSQYTSVRFGETLALSGIRPSVGSVGDAYDNALAETTIGLYKTECIRPDSPFRRGPLTTVGDVEYITADYVAWFGYAGNPRRVFRGAAGLARMLWAGGCHVHAVPGSTARRGGSAVGASAARRVPPDGCRPGATEHGAGLSVRPEGVLLGSGQVARRRRRRGRVVIHPGAASAPPWRGGGAD</sequence>